<evidence type="ECO:0000259" key="7">
    <source>
        <dbReference type="PROSITE" id="PS00486"/>
    </source>
</evidence>
<evidence type="ECO:0000256" key="6">
    <source>
        <dbReference type="ARBA" id="ARBA00023204"/>
    </source>
</evidence>
<evidence type="ECO:0000256" key="2">
    <source>
        <dbReference type="ARBA" id="ARBA00022741"/>
    </source>
</evidence>
<accession>A0A386AXV3</accession>
<evidence type="ECO:0000313" key="8">
    <source>
        <dbReference type="EMBL" id="AYC64267.1"/>
    </source>
</evidence>
<dbReference type="Gene3D" id="1.10.1420.10">
    <property type="match status" value="2"/>
</dbReference>
<keyword evidence="5" id="KW-0238">DNA-binding</keyword>
<dbReference type="InterPro" id="IPR007696">
    <property type="entry name" value="DNA_mismatch_repair_MutS_core"/>
</dbReference>
<dbReference type="PANTHER" id="PTHR11361:SF34">
    <property type="entry name" value="DNA MISMATCH REPAIR PROTEIN MSH1, MITOCHONDRIAL"/>
    <property type="match status" value="1"/>
</dbReference>
<comment type="similarity">
    <text evidence="1">Belongs to the DNA mismatch repair MutS family.</text>
</comment>
<dbReference type="PROSITE" id="PS00486">
    <property type="entry name" value="DNA_MISMATCH_REPAIR_2"/>
    <property type="match status" value="1"/>
</dbReference>
<dbReference type="InterPro" id="IPR000432">
    <property type="entry name" value="DNA_mismatch_repair_MutS_C"/>
</dbReference>
<organism evidence="8">
    <name type="scientific">Pseudobryopsis hainanensis</name>
    <dbReference type="NCBI Taxonomy" id="2320808"/>
    <lineage>
        <taxon>Eukaryota</taxon>
        <taxon>Viridiplantae</taxon>
        <taxon>Chlorophyta</taxon>
        <taxon>core chlorophytes</taxon>
        <taxon>Ulvophyceae</taxon>
        <taxon>TCBD clade</taxon>
        <taxon>Bryopsidales</taxon>
        <taxon>Bryopsidineae</taxon>
        <taxon>Pseudobryopsidaceae</taxon>
        <taxon>Pseudobryopsis</taxon>
    </lineage>
</organism>
<dbReference type="SMART" id="SM00533">
    <property type="entry name" value="MUTSd"/>
    <property type="match status" value="1"/>
</dbReference>
<dbReference type="InterPro" id="IPR007860">
    <property type="entry name" value="DNA_mmatch_repair_MutS_con_dom"/>
</dbReference>
<dbReference type="SUPFAM" id="SSF48334">
    <property type="entry name" value="DNA repair protein MutS, domain III"/>
    <property type="match status" value="1"/>
</dbReference>
<dbReference type="GO" id="GO:0140664">
    <property type="term" value="F:ATP-dependent DNA damage sensor activity"/>
    <property type="evidence" value="ECO:0007669"/>
    <property type="project" value="InterPro"/>
</dbReference>
<keyword evidence="6" id="KW-0234">DNA repair</keyword>
<name>A0A386AXV3_9CHLO</name>
<dbReference type="SUPFAM" id="SSF52540">
    <property type="entry name" value="P-loop containing nucleoside triphosphate hydrolases"/>
    <property type="match status" value="1"/>
</dbReference>
<evidence type="ECO:0000256" key="5">
    <source>
        <dbReference type="ARBA" id="ARBA00023125"/>
    </source>
</evidence>
<reference evidence="8" key="2">
    <citation type="journal article" date="2019" name="Mol. Phylogenet. Evol.">
        <title>Reassessment of the classification of bryopsidales (chlorophyta) based on chloroplast phylogenomic analyses.</title>
        <authorList>
            <person name="Cremen M.C."/>
            <person name="Leliaert F."/>
            <person name="West J."/>
            <person name="Lam D.W."/>
            <person name="Shimada S."/>
            <person name="Lopez-Bautista J.M."/>
            <person name="Verbruggen H."/>
        </authorList>
    </citation>
    <scope>NUCLEOTIDE SEQUENCE</scope>
</reference>
<geneLocation type="chloroplast" evidence="8"/>
<dbReference type="SMART" id="SM00534">
    <property type="entry name" value="MUTSac"/>
    <property type="match status" value="1"/>
</dbReference>
<keyword evidence="2" id="KW-0547">Nucleotide-binding</keyword>
<proteinExistence type="inferred from homology"/>
<dbReference type="PANTHER" id="PTHR11361">
    <property type="entry name" value="DNA MISMATCH REPAIR PROTEIN MUTS FAMILY MEMBER"/>
    <property type="match status" value="1"/>
</dbReference>
<dbReference type="InterPro" id="IPR045076">
    <property type="entry name" value="MutS"/>
</dbReference>
<dbReference type="GO" id="GO:0030983">
    <property type="term" value="F:mismatched DNA binding"/>
    <property type="evidence" value="ECO:0007669"/>
    <property type="project" value="InterPro"/>
</dbReference>
<dbReference type="EMBL" id="MH591092">
    <property type="protein sequence ID" value="AYC64267.1"/>
    <property type="molecule type" value="Genomic_DNA"/>
</dbReference>
<dbReference type="SUPFAM" id="SSF55271">
    <property type="entry name" value="DNA repair protein MutS, domain I"/>
    <property type="match status" value="1"/>
</dbReference>
<dbReference type="NCBIfam" id="NF003810">
    <property type="entry name" value="PRK05399.1"/>
    <property type="match status" value="1"/>
</dbReference>
<gene>
    <name evidence="8" type="primary">orf806</name>
</gene>
<dbReference type="Gene3D" id="3.40.50.300">
    <property type="entry name" value="P-loop containing nucleotide triphosphate hydrolases"/>
    <property type="match status" value="1"/>
</dbReference>
<evidence type="ECO:0000256" key="4">
    <source>
        <dbReference type="ARBA" id="ARBA00022840"/>
    </source>
</evidence>
<dbReference type="InterPro" id="IPR036678">
    <property type="entry name" value="MutS_con_dom_sf"/>
</dbReference>
<keyword evidence="8" id="KW-0934">Plastid</keyword>
<dbReference type="GO" id="GO:0006298">
    <property type="term" value="P:mismatch repair"/>
    <property type="evidence" value="ECO:0007669"/>
    <property type="project" value="InterPro"/>
</dbReference>
<dbReference type="Gene3D" id="3.40.1170.10">
    <property type="entry name" value="DNA repair protein MutS, domain I"/>
    <property type="match status" value="1"/>
</dbReference>
<dbReference type="SUPFAM" id="SSF53150">
    <property type="entry name" value="DNA repair protein MutS, domain II"/>
    <property type="match status" value="1"/>
</dbReference>
<dbReference type="GO" id="GO:0005524">
    <property type="term" value="F:ATP binding"/>
    <property type="evidence" value="ECO:0007669"/>
    <property type="project" value="UniProtKB-KW"/>
</dbReference>
<dbReference type="Pfam" id="PF05192">
    <property type="entry name" value="MutS_III"/>
    <property type="match status" value="1"/>
</dbReference>
<dbReference type="InterPro" id="IPR007695">
    <property type="entry name" value="DNA_mismatch_repair_MutS-lik_N"/>
</dbReference>
<dbReference type="Gene3D" id="3.30.420.110">
    <property type="entry name" value="MutS, connector domain"/>
    <property type="match status" value="1"/>
</dbReference>
<dbReference type="Pfam" id="PF00488">
    <property type="entry name" value="MutS_V"/>
    <property type="match status" value="1"/>
</dbReference>
<dbReference type="InterPro" id="IPR017261">
    <property type="entry name" value="DNA_mismatch_repair_MutS/MSH"/>
</dbReference>
<dbReference type="InterPro" id="IPR016151">
    <property type="entry name" value="DNA_mismatch_repair_MutS_N"/>
</dbReference>
<dbReference type="AlphaFoldDB" id="A0A386AXV3"/>
<feature type="domain" description="DNA mismatch repair proteins mutS family" evidence="7">
    <location>
        <begin position="683"/>
        <end position="699"/>
    </location>
</feature>
<keyword evidence="8" id="KW-0150">Chloroplast</keyword>
<keyword evidence="4" id="KW-0067">ATP-binding</keyword>
<reference evidence="8" key="1">
    <citation type="submission" date="2018-07" db="EMBL/GenBank/DDBJ databases">
        <authorList>
            <person name="Quirk P.G."/>
            <person name="Krulwich T.A."/>
        </authorList>
    </citation>
    <scope>NUCLEOTIDE SEQUENCE</scope>
</reference>
<evidence type="ECO:0000256" key="1">
    <source>
        <dbReference type="ARBA" id="ARBA00006271"/>
    </source>
</evidence>
<evidence type="ECO:0000256" key="3">
    <source>
        <dbReference type="ARBA" id="ARBA00022763"/>
    </source>
</evidence>
<dbReference type="PIRSF" id="PIRSF037677">
    <property type="entry name" value="DNA_mis_repair_Msh6"/>
    <property type="match status" value="1"/>
</dbReference>
<protein>
    <recommendedName>
        <fullName evidence="7">DNA mismatch repair proteins mutS family domain-containing protein</fullName>
    </recommendedName>
</protein>
<dbReference type="Pfam" id="PF01624">
    <property type="entry name" value="MutS_I"/>
    <property type="match status" value="1"/>
</dbReference>
<dbReference type="InterPro" id="IPR036187">
    <property type="entry name" value="DNA_mismatch_repair_MutS_sf"/>
</dbReference>
<keyword evidence="3" id="KW-0227">DNA damage</keyword>
<sequence>MIKELNPDQKGRSPLLEEYFLKKTEYPGYLIIMQVGKFYECYDQDAYVLQEKLGLKIASKGSTKMAGFPVYTLENYAQLLLKQNIKIVRIDQEEDKKTLDNKLVPRKVTAIYTPGTNPYNAEHISYLLTFQVSQEKTNSTEQLVNLAFVDLTVGELYVETLIKNDLKSFINKIQPVEILASEADLKSYDLHMSSVKQLTVIPEEAFDTQSLELINTGLETQAIPKPQIRLIGSIVWYCFNNQFMNLNHLHYCGFFNSAKFMKLEDFTIMNLELFNPLRPSGCSLFQVLNKTKTPMGARQLEKRLLFPSCDKKLIESQLDWVEFFKDQTTLRAKLQELLKAVGDLTRMSSRACWESRDPKHVLSLAESLTQVNNIKELLTSSKLTNAIVLGDQLATCPQFTENVFNILEPQNPFETGTWVKYGVCEQLDQLKSSGIIEKREQLLIELTHELGFRPKLAETKGGWVCEFTYYQSKKLDSRWQIQLSSKKKVKCSHPLIQQFEHWYQKTGRAISEQIEKLEFREYLKLVHQASTIRKIIQTTAEKLADIDVSVALAEISQQYNYTRPVMVNKVTCSLKGARHPVLEQQVDYIANNCFLGQQTETPQILIITGANMGGKSAFVRQVALISIMAQIGSFVPAEQAILGIRHSIFVRVGGFDNLALNQSTFMVEMAEVASILNELTPRSLVVLDEIGRGTSFVDGFSLACAILEHLHNHSFGPHVLCTTHFSELTQFTENLSRCQNFTMQSSIKRQHLYHSYRLVPGVCQNSLGVETAESARMPESVLERARYLRSQLLYYPARLKNFFEQG</sequence>
<dbReference type="InterPro" id="IPR027417">
    <property type="entry name" value="P-loop_NTPase"/>
</dbReference>
<dbReference type="Pfam" id="PF05188">
    <property type="entry name" value="MutS_II"/>
    <property type="match status" value="1"/>
</dbReference>